<evidence type="ECO:0000313" key="4">
    <source>
        <dbReference type="EMBL" id="KAG5308531.1"/>
    </source>
</evidence>
<feature type="region of interest" description="Disordered" evidence="3">
    <location>
        <begin position="228"/>
        <end position="348"/>
    </location>
</feature>
<feature type="non-terminal residue" evidence="4">
    <location>
        <position position="1"/>
    </location>
</feature>
<sequence>MSGAIYEPNIVYASLPRNPRTKRKERGKPTVPDNSFHLPASHSAIFQRISTSRGQLRIQSMATCLFVCMDSCGLLYGSSDLTAMECLFKEDIFDGNYNTYSSIRWSTANKTLYLALNRYGQPRKVQAKGHNLGKLSLYARVLTRPVDTQNNTKHKLRHHGNSHRQVEICPPILSQEKDGRDRFRCRKRKKRKKRKRRCKSGEQPGPQCQGPEESIAKSVTDIVEASSEIISASSNTPESKRSCEGAASEEACRRQALSVPAKKRKSRINDGGRNLTLGKNKASTSNAKKPNVSVADSQSKKPDLTDGKKKKKRKRTGLQQTSQGSMVASPSRKQYEPGTTSSSQVSSSLMALASEEQRVSIAILSSSPSPPGASTALFSIIRPSSPLFDRKKLPPSSKNHVMKPVDSRRIGKFFSDIADLPDRPRSIPAISRSKIASTTKVPVDTCAYITTPLPQFSPVPLSSSLPWQESDEDSSTTLSYSSLVDEESSSTITSVVTVESSTLEISDEVITEITTFRLDEKNCEDGGCDKDDTVPRSTTRFPLERLAM</sequence>
<protein>
    <recommendedName>
        <fullName evidence="2">Fibroblast growth factor</fullName>
        <shortName evidence="2">FGF</shortName>
    </recommendedName>
</protein>
<evidence type="ECO:0000256" key="3">
    <source>
        <dbReference type="SAM" id="MobiDB-lite"/>
    </source>
</evidence>
<keyword evidence="5" id="KW-1185">Reference proteome</keyword>
<reference evidence="4" key="1">
    <citation type="submission" date="2020-02" db="EMBL/GenBank/DDBJ databases">
        <title>Relaxed selection underlies rapid genomic changes in the transitions from sociality to social parasitism in ants.</title>
        <authorList>
            <person name="Bi X."/>
        </authorList>
    </citation>
    <scope>NUCLEOTIDE SEQUENCE</scope>
    <source>
        <strain evidence="4">BGI-DK2014c</strain>
        <tissue evidence="4">Whole body</tissue>
    </source>
</reference>
<evidence type="ECO:0000256" key="2">
    <source>
        <dbReference type="RuleBase" id="RU049442"/>
    </source>
</evidence>
<accession>A0A836EBI5</accession>
<feature type="region of interest" description="Disordered" evidence="3">
    <location>
        <begin position="461"/>
        <end position="482"/>
    </location>
</feature>
<name>A0A836EBI5_9HYME</name>
<dbReference type="InterPro" id="IPR008996">
    <property type="entry name" value="IL1/FGF"/>
</dbReference>
<feature type="compositionally biased region" description="Polar residues" evidence="3">
    <location>
        <begin position="319"/>
        <end position="340"/>
    </location>
</feature>
<dbReference type="PANTHER" id="PTHR11486">
    <property type="entry name" value="FIBROBLAST GROWTH FACTOR"/>
    <property type="match status" value="1"/>
</dbReference>
<dbReference type="SMART" id="SM00442">
    <property type="entry name" value="FGF"/>
    <property type="match status" value="1"/>
</dbReference>
<dbReference type="SUPFAM" id="SSF50353">
    <property type="entry name" value="Cytokine"/>
    <property type="match status" value="1"/>
</dbReference>
<dbReference type="PROSITE" id="PS00247">
    <property type="entry name" value="HBGF_FGF"/>
    <property type="match status" value="1"/>
</dbReference>
<dbReference type="AlphaFoldDB" id="A0A836EBI5"/>
<organism evidence="4 5">
    <name type="scientific">Pseudoatta argentina</name>
    <dbReference type="NCBI Taxonomy" id="621737"/>
    <lineage>
        <taxon>Eukaryota</taxon>
        <taxon>Metazoa</taxon>
        <taxon>Ecdysozoa</taxon>
        <taxon>Arthropoda</taxon>
        <taxon>Hexapoda</taxon>
        <taxon>Insecta</taxon>
        <taxon>Pterygota</taxon>
        <taxon>Neoptera</taxon>
        <taxon>Endopterygota</taxon>
        <taxon>Hymenoptera</taxon>
        <taxon>Apocrita</taxon>
        <taxon>Aculeata</taxon>
        <taxon>Formicoidea</taxon>
        <taxon>Formicidae</taxon>
        <taxon>Myrmicinae</taxon>
        <taxon>Pseudoatta</taxon>
    </lineage>
</organism>
<dbReference type="InterPro" id="IPR002209">
    <property type="entry name" value="Fibroblast_GF_fam"/>
</dbReference>
<feature type="non-terminal residue" evidence="4">
    <location>
        <position position="548"/>
    </location>
</feature>
<evidence type="ECO:0000313" key="5">
    <source>
        <dbReference type="Proteomes" id="UP000668214"/>
    </source>
</evidence>
<gene>
    <name evidence="4" type="primary">Fgf16</name>
    <name evidence="4" type="ORF">G6Z78_0004737</name>
</gene>
<proteinExistence type="inferred from homology"/>
<comment type="caution">
    <text evidence="4">The sequence shown here is derived from an EMBL/GenBank/DDBJ whole genome shotgun (WGS) entry which is preliminary data.</text>
</comment>
<dbReference type="Pfam" id="PF00167">
    <property type="entry name" value="FGF"/>
    <property type="match status" value="1"/>
</dbReference>
<dbReference type="Gene3D" id="2.80.10.50">
    <property type="match status" value="1"/>
</dbReference>
<dbReference type="EMBL" id="JAANIA010002874">
    <property type="protein sequence ID" value="KAG5308531.1"/>
    <property type="molecule type" value="Genomic_DNA"/>
</dbReference>
<feature type="region of interest" description="Disordered" evidence="3">
    <location>
        <begin position="186"/>
        <end position="214"/>
    </location>
</feature>
<dbReference type="Proteomes" id="UP000668214">
    <property type="component" value="Unassembled WGS sequence"/>
</dbReference>
<feature type="compositionally biased region" description="Basic residues" evidence="3">
    <location>
        <begin position="186"/>
        <end position="198"/>
    </location>
</feature>
<comment type="similarity">
    <text evidence="1 2">Belongs to the heparin-binding growth factors family.</text>
</comment>
<dbReference type="GO" id="GO:0008083">
    <property type="term" value="F:growth factor activity"/>
    <property type="evidence" value="ECO:0007669"/>
    <property type="project" value="InterPro"/>
</dbReference>
<dbReference type="CDD" id="cd23311">
    <property type="entry name" value="beta-trefoil_FGF_Bnl-like"/>
    <property type="match status" value="1"/>
</dbReference>
<feature type="compositionally biased region" description="Basic and acidic residues" evidence="3">
    <location>
        <begin position="298"/>
        <end position="307"/>
    </location>
</feature>
<evidence type="ECO:0000256" key="1">
    <source>
        <dbReference type="ARBA" id="ARBA00007936"/>
    </source>
</evidence>